<organism evidence="1 2">
    <name type="scientific">Phytomonospora endophytica</name>
    <dbReference type="NCBI Taxonomy" id="714109"/>
    <lineage>
        <taxon>Bacteria</taxon>
        <taxon>Bacillati</taxon>
        <taxon>Actinomycetota</taxon>
        <taxon>Actinomycetes</taxon>
        <taxon>Micromonosporales</taxon>
        <taxon>Micromonosporaceae</taxon>
        <taxon>Phytomonospora</taxon>
    </lineage>
</organism>
<sequence length="103" mass="10769">MDIDPTKVRQVGGKIRQIGEDAQAFLGRMSGPATGLKSVAGLGSIAALRQANTRLTRRSSDLATASRQHGQNVITAADNHVANDAAQKRAVDQLTPALPALGR</sequence>
<dbReference type="EMBL" id="JACHGT010000007">
    <property type="protein sequence ID" value="MBB6035859.1"/>
    <property type="molecule type" value="Genomic_DNA"/>
</dbReference>
<evidence type="ECO:0008006" key="3">
    <source>
        <dbReference type="Google" id="ProtNLM"/>
    </source>
</evidence>
<dbReference type="Proteomes" id="UP000548476">
    <property type="component" value="Unassembled WGS sequence"/>
</dbReference>
<evidence type="ECO:0000313" key="2">
    <source>
        <dbReference type="Proteomes" id="UP000548476"/>
    </source>
</evidence>
<reference evidence="1 2" key="1">
    <citation type="submission" date="2020-08" db="EMBL/GenBank/DDBJ databases">
        <title>Genomic Encyclopedia of Type Strains, Phase IV (KMG-IV): sequencing the most valuable type-strain genomes for metagenomic binning, comparative biology and taxonomic classification.</title>
        <authorList>
            <person name="Goeker M."/>
        </authorList>
    </citation>
    <scope>NUCLEOTIDE SEQUENCE [LARGE SCALE GENOMIC DNA]</scope>
    <source>
        <strain evidence="1 2">YIM 65646</strain>
    </source>
</reference>
<dbReference type="AlphaFoldDB" id="A0A841FTJ9"/>
<gene>
    <name evidence="1" type="ORF">HNR73_003723</name>
</gene>
<proteinExistence type="predicted"/>
<evidence type="ECO:0000313" key="1">
    <source>
        <dbReference type="EMBL" id="MBB6035859.1"/>
    </source>
</evidence>
<keyword evidence="2" id="KW-1185">Reference proteome</keyword>
<dbReference type="RefSeq" id="WP_184788689.1">
    <property type="nucleotide sequence ID" value="NZ_BONT01000105.1"/>
</dbReference>
<comment type="caution">
    <text evidence="1">The sequence shown here is derived from an EMBL/GenBank/DDBJ whole genome shotgun (WGS) entry which is preliminary data.</text>
</comment>
<accession>A0A841FTJ9</accession>
<protein>
    <recommendedName>
        <fullName evidence="3">ESX-1 secretion-associated protein</fullName>
    </recommendedName>
</protein>
<name>A0A841FTJ9_9ACTN</name>